<dbReference type="NCBIfam" id="NF033708">
    <property type="entry name" value="T9SS_Cterm_ChiA"/>
    <property type="match status" value="1"/>
</dbReference>
<dbReference type="AlphaFoldDB" id="A0A4P6YHN6"/>
<dbReference type="RefSeq" id="WP_133277875.1">
    <property type="nucleotide sequence ID" value="NZ_CP037933.1"/>
</dbReference>
<organism evidence="1 2">
    <name type="scientific">Flavobacterium nackdongense</name>
    <dbReference type="NCBI Taxonomy" id="2547394"/>
    <lineage>
        <taxon>Bacteria</taxon>
        <taxon>Pseudomonadati</taxon>
        <taxon>Bacteroidota</taxon>
        <taxon>Flavobacteriia</taxon>
        <taxon>Flavobacteriales</taxon>
        <taxon>Flavobacteriaceae</taxon>
        <taxon>Flavobacterium</taxon>
    </lineage>
</organism>
<reference evidence="2" key="1">
    <citation type="submission" date="2019-03" db="EMBL/GenBank/DDBJ databases">
        <title>Flavobacterium sp.</title>
        <authorList>
            <person name="Kim H."/>
        </authorList>
    </citation>
    <scope>NUCLEOTIDE SEQUENCE [LARGE SCALE GENOMIC DNA]</scope>
    <source>
        <strain evidence="2">GS13</strain>
    </source>
</reference>
<sequence>MKKNNTIKKQKKGWIVLMIILCGLFVNTAMGQRTFTWNGSVSTDWATAANWTPSGSGSTSTYPGESTLTNVDWVVISSNSTPNAPIITTSPPSSVARVTISNATGTIAGPTLTINSGATLLVRSASITNVSLTGGKIVNNGTLDILSTATAGGGIATTGIICNTPTQPPTSNTTYGYSGNGTLNIDVSASTTAASAAISVPSANAFAIYSFLINATPSLKLSTGTNTCFAVRSSNISPVIIGGTGFTIGSAGIPSNGGLLGLGGASTVIIESGTNLTFYSKNTNLARQMSVFNSASTTTTVTNRGNINILGDTTNTPIFMSTGAGTNAPIFNLINEGTLNIDLVCSNIATGPLGTGNGGGKSTGTGVGFFITNSGTLTLKNRSTTVGRGSAIAGSSAGEAPPLTITNSGVLNLEGSTSHAGFKTSIINNGIINSNSDFVSFSSIVNNTTGTFNFKRTASSSTNKQVTFTVADTALSNAGTTYTADGFTFTVTNQKFSFPLPNPLITNVVSNATVSPTGTLTLASGTGDASIAYTAVANPTANNAFTSGITNNGIINTDTGSNLNIIPGVTTTANSIIAPGGSAGKGIVDFAKGAATLSGKTILQISGSAAAGVDYDQITNSAIAGTLAVSGTLDITGIYTPAGPVTIDIVTTEATGDLSGNFGTVIGITTGWSVVATTGVGGKIQLVYDPLTPATSTTWTGGTSTGWINALNWSNGVPDQNSDVTIANGTFQPSPFVNVSIKSLTIDSGSTLTINSTYNFTVKEAITNNGTLTVLNNANLIQVDNVSNGGAGTTTVNRNSNALSRLDYTIWSSPVTGTQKLTDFSPLTSQSPSRFYNYAETANQYTAIASPTTTTFAAGSGYLIRMPNDAVPAPATQTFAGVFSGVPNNGTITNPITYGGAALGYNLVGNPYPSTIDAQAFITANTTNIESSLYFWRKINGATGSSYAVYNPLGATTATPSSAVPNGTIQVGQGFFVKAKSASNVSFTNAMRVANNSNQFFKTKQVQKDRLWLNLTGAADAFSQALVGYTADATLAVDMYDAKYINDSPIALTSSINNEEYTIQGRPAFDASDVVALNFKTDLAGDYTIALDHFDGVFATGQDVYLLDNTTGAETNLKNGSYTFNATAGIDNSRFSLKYQKTLKVDEPKLNENTIRVYKNNGTLYVNSGSIAISSISVFDVQGRLLSEQRNVKANTATIKDQRALNQVLIVKIVGEDNSEVTKKVLN</sequence>
<dbReference type="EMBL" id="CP037933">
    <property type="protein sequence ID" value="QBN20375.1"/>
    <property type="molecule type" value="Genomic_DNA"/>
</dbReference>
<proteinExistence type="predicted"/>
<evidence type="ECO:0000313" key="1">
    <source>
        <dbReference type="EMBL" id="QBN20375.1"/>
    </source>
</evidence>
<dbReference type="KEGG" id="fnk:E1750_16780"/>
<name>A0A4P6YHN6_9FLAO</name>
<gene>
    <name evidence="1" type="ORF">E1750_16780</name>
</gene>
<dbReference type="Proteomes" id="UP000291124">
    <property type="component" value="Chromosome"/>
</dbReference>
<dbReference type="OrthoDB" id="1652165at2"/>
<evidence type="ECO:0000313" key="2">
    <source>
        <dbReference type="Proteomes" id="UP000291124"/>
    </source>
</evidence>
<protein>
    <submittedName>
        <fullName evidence="1">T9SS sorting signal type C domain-containing protein</fullName>
    </submittedName>
</protein>
<keyword evidence="2" id="KW-1185">Reference proteome</keyword>
<accession>A0A4P6YHN6</accession>